<reference evidence="1 2" key="1">
    <citation type="submission" date="2014-11" db="EMBL/GenBank/DDBJ databases">
        <title>Genome sequence of Microbacterium mangrovi MUSC 115(T).</title>
        <authorList>
            <person name="Lee L.-H."/>
        </authorList>
    </citation>
    <scope>NUCLEOTIDE SEQUENCE [LARGE SCALE GENOMIC DNA]</scope>
    <source>
        <strain evidence="1 2">MUSC 115</strain>
    </source>
</reference>
<proteinExistence type="predicted"/>
<dbReference type="InterPro" id="IPR028953">
    <property type="entry name" value="Imm_IFT-like"/>
</dbReference>
<evidence type="ECO:0000313" key="1">
    <source>
        <dbReference type="EMBL" id="KHK95166.1"/>
    </source>
</evidence>
<dbReference type="Proteomes" id="UP000031030">
    <property type="component" value="Unassembled WGS sequence"/>
</dbReference>
<dbReference type="OrthoDB" id="5060023at2"/>
<comment type="caution">
    <text evidence="1">The sequence shown here is derived from an EMBL/GenBank/DDBJ whole genome shotgun (WGS) entry which is preliminary data.</text>
</comment>
<dbReference type="EMBL" id="JTDK01000027">
    <property type="protein sequence ID" value="KHK95166.1"/>
    <property type="molecule type" value="Genomic_DNA"/>
</dbReference>
<protein>
    <submittedName>
        <fullName evidence="1">Uncharacterized protein</fullName>
    </submittedName>
</protein>
<gene>
    <name evidence="1" type="ORF">LK09_19865</name>
</gene>
<organism evidence="1 2">
    <name type="scientific">Microbacterium mangrovi</name>
    <dbReference type="NCBI Taxonomy" id="1348253"/>
    <lineage>
        <taxon>Bacteria</taxon>
        <taxon>Bacillati</taxon>
        <taxon>Actinomycetota</taxon>
        <taxon>Actinomycetes</taxon>
        <taxon>Micrococcales</taxon>
        <taxon>Microbacteriaceae</taxon>
        <taxon>Microbacterium</taxon>
    </lineage>
</organism>
<sequence>MNTIELNPDFSAWAAGAGYAIFHAPGSVTIANDGGEIRFTITAADRTIALERAERAEEPRLLMTSPEMNAIERMLIDYVGDDLRSTRNLGHVFFPFDWRECAPGYAVIDFGDRWTGLSRLGRPMDLRIRDRDYLHPAVMYSYIADADPVALMQSYSDPVGAPLLRNFVSPPRR</sequence>
<dbReference type="AlphaFoldDB" id="A0A0B2A0V2"/>
<accession>A0A0B2A0V2</accession>
<keyword evidence="2" id="KW-1185">Reference proteome</keyword>
<name>A0A0B2A0V2_9MICO</name>
<dbReference type="RefSeq" id="WP_039403548.1">
    <property type="nucleotide sequence ID" value="NZ_JTDK01000027.1"/>
</dbReference>
<dbReference type="Pfam" id="PF15598">
    <property type="entry name" value="Imm61"/>
    <property type="match status" value="1"/>
</dbReference>
<evidence type="ECO:0000313" key="2">
    <source>
        <dbReference type="Proteomes" id="UP000031030"/>
    </source>
</evidence>